<evidence type="ECO:0000256" key="7">
    <source>
        <dbReference type="ARBA" id="ARBA00023180"/>
    </source>
</evidence>
<evidence type="ECO:0000256" key="1">
    <source>
        <dbReference type="ARBA" id="ARBA00004479"/>
    </source>
</evidence>
<keyword evidence="3 9" id="KW-0812">Transmembrane</keyword>
<keyword evidence="6 9" id="KW-0472">Membrane</keyword>
<keyword evidence="2" id="KW-0418">Kinase</keyword>
<evidence type="ECO:0000256" key="5">
    <source>
        <dbReference type="ARBA" id="ARBA00022989"/>
    </source>
</evidence>
<dbReference type="Pfam" id="PF07714">
    <property type="entry name" value="PK_Tyr_Ser-Thr"/>
    <property type="match status" value="1"/>
</dbReference>
<dbReference type="SUPFAM" id="SSF56112">
    <property type="entry name" value="Protein kinase-like (PK-like)"/>
    <property type="match status" value="1"/>
</dbReference>
<feature type="binding site" evidence="8">
    <location>
        <position position="142"/>
    </location>
    <ligand>
        <name>ATP</name>
        <dbReference type="ChEBI" id="CHEBI:30616"/>
    </ligand>
</feature>
<sequence>MEYRAVAMAAQECSWLIQLLKDLHQPIEYAMRLFCDNMSAKHFGRESGESTKLDVRVVVLGVFLIVLIGMALYRVVISKKRKKDDQAKIERFLEDYEAHKSARISYANIKRFTNQFRDQLGQGIYGTLFKGKLSDDIHIAVKILNNDSEGGEGFINEVGIISTIHHVNSVRLVGYCTVGFRRTLVNEFLPNNSLEKFEYSKSHKNNSLDGSRWNILLGNNQRN</sequence>
<evidence type="ECO:0000256" key="9">
    <source>
        <dbReference type="SAM" id="Phobius"/>
    </source>
</evidence>
<evidence type="ECO:0000256" key="2">
    <source>
        <dbReference type="ARBA" id="ARBA00022527"/>
    </source>
</evidence>
<proteinExistence type="predicted"/>
<keyword evidence="2" id="KW-0723">Serine/threonine-protein kinase</keyword>
<evidence type="ECO:0000313" key="12">
    <source>
        <dbReference type="Proteomes" id="UP001188597"/>
    </source>
</evidence>
<dbReference type="InterPro" id="IPR017441">
    <property type="entry name" value="Protein_kinase_ATP_BS"/>
</dbReference>
<keyword evidence="12" id="KW-1185">Reference proteome</keyword>
<evidence type="ECO:0000313" key="11">
    <source>
        <dbReference type="EMBL" id="KAK3019478.1"/>
    </source>
</evidence>
<feature type="domain" description="Protein kinase" evidence="10">
    <location>
        <begin position="114"/>
        <end position="223"/>
    </location>
</feature>
<dbReference type="Proteomes" id="UP001188597">
    <property type="component" value="Unassembled WGS sequence"/>
</dbReference>
<evidence type="ECO:0000256" key="6">
    <source>
        <dbReference type="ARBA" id="ARBA00023136"/>
    </source>
</evidence>
<keyword evidence="7" id="KW-0325">Glycoprotein</keyword>
<dbReference type="InterPro" id="IPR045874">
    <property type="entry name" value="LRK10/LRL21-25-like"/>
</dbReference>
<accession>A0AA88W4X9</accession>
<evidence type="ECO:0000256" key="3">
    <source>
        <dbReference type="ARBA" id="ARBA00022692"/>
    </source>
</evidence>
<evidence type="ECO:0000256" key="8">
    <source>
        <dbReference type="PROSITE-ProRule" id="PRU10141"/>
    </source>
</evidence>
<keyword evidence="5 9" id="KW-1133">Transmembrane helix</keyword>
<comment type="subcellular location">
    <subcellularLocation>
        <location evidence="1">Membrane</location>
        <topology evidence="1">Single-pass type I membrane protein</topology>
    </subcellularLocation>
</comment>
<dbReference type="Gene3D" id="3.30.200.20">
    <property type="entry name" value="Phosphorylase Kinase, domain 1"/>
    <property type="match status" value="1"/>
</dbReference>
<dbReference type="InterPro" id="IPR001245">
    <property type="entry name" value="Ser-Thr/Tyr_kinase_cat_dom"/>
</dbReference>
<reference evidence="11" key="1">
    <citation type="submission" date="2022-12" db="EMBL/GenBank/DDBJ databases">
        <title>Draft genome assemblies for two species of Escallonia (Escalloniales).</title>
        <authorList>
            <person name="Chanderbali A."/>
            <person name="Dervinis C."/>
            <person name="Anghel I."/>
            <person name="Soltis D."/>
            <person name="Soltis P."/>
            <person name="Zapata F."/>
        </authorList>
    </citation>
    <scope>NUCLEOTIDE SEQUENCE</scope>
    <source>
        <strain evidence="11">UCBG64.0493</strain>
        <tissue evidence="11">Leaf</tissue>
    </source>
</reference>
<name>A0AA88W4X9_9ASTE</name>
<dbReference type="PROSITE" id="PS00107">
    <property type="entry name" value="PROTEIN_KINASE_ATP"/>
    <property type="match status" value="1"/>
</dbReference>
<dbReference type="PROSITE" id="PS50011">
    <property type="entry name" value="PROTEIN_KINASE_DOM"/>
    <property type="match status" value="1"/>
</dbReference>
<keyword evidence="4" id="KW-0732">Signal</keyword>
<keyword evidence="2" id="KW-0808">Transferase</keyword>
<dbReference type="EMBL" id="JAVXUP010000872">
    <property type="protein sequence ID" value="KAK3019478.1"/>
    <property type="molecule type" value="Genomic_DNA"/>
</dbReference>
<dbReference type="InterPro" id="IPR000719">
    <property type="entry name" value="Prot_kinase_dom"/>
</dbReference>
<dbReference type="InterPro" id="IPR011009">
    <property type="entry name" value="Kinase-like_dom_sf"/>
</dbReference>
<evidence type="ECO:0000259" key="10">
    <source>
        <dbReference type="PROSITE" id="PS50011"/>
    </source>
</evidence>
<dbReference type="PANTHER" id="PTHR27009">
    <property type="entry name" value="RUST RESISTANCE KINASE LR10-RELATED"/>
    <property type="match status" value="1"/>
</dbReference>
<gene>
    <name evidence="11" type="ORF">RJ639_004877</name>
</gene>
<dbReference type="GO" id="GO:0005524">
    <property type="term" value="F:ATP binding"/>
    <property type="evidence" value="ECO:0007669"/>
    <property type="project" value="UniProtKB-UniRule"/>
</dbReference>
<keyword evidence="8" id="KW-0067">ATP-binding</keyword>
<comment type="caution">
    <text evidence="11">The sequence shown here is derived from an EMBL/GenBank/DDBJ whole genome shotgun (WGS) entry which is preliminary data.</text>
</comment>
<organism evidence="11 12">
    <name type="scientific">Escallonia herrerae</name>
    <dbReference type="NCBI Taxonomy" id="1293975"/>
    <lineage>
        <taxon>Eukaryota</taxon>
        <taxon>Viridiplantae</taxon>
        <taxon>Streptophyta</taxon>
        <taxon>Embryophyta</taxon>
        <taxon>Tracheophyta</taxon>
        <taxon>Spermatophyta</taxon>
        <taxon>Magnoliopsida</taxon>
        <taxon>eudicotyledons</taxon>
        <taxon>Gunneridae</taxon>
        <taxon>Pentapetalae</taxon>
        <taxon>asterids</taxon>
        <taxon>campanulids</taxon>
        <taxon>Escalloniales</taxon>
        <taxon>Escalloniaceae</taxon>
        <taxon>Escallonia</taxon>
    </lineage>
</organism>
<keyword evidence="8" id="KW-0547">Nucleotide-binding</keyword>
<protein>
    <recommendedName>
        <fullName evidence="10">Protein kinase domain-containing protein</fullName>
    </recommendedName>
</protein>
<dbReference type="AlphaFoldDB" id="A0AA88W4X9"/>
<evidence type="ECO:0000256" key="4">
    <source>
        <dbReference type="ARBA" id="ARBA00022729"/>
    </source>
</evidence>
<dbReference type="GO" id="GO:0016020">
    <property type="term" value="C:membrane"/>
    <property type="evidence" value="ECO:0007669"/>
    <property type="project" value="UniProtKB-SubCell"/>
</dbReference>
<feature type="transmembrane region" description="Helical" evidence="9">
    <location>
        <begin position="57"/>
        <end position="76"/>
    </location>
</feature>
<dbReference type="GO" id="GO:0004674">
    <property type="term" value="F:protein serine/threonine kinase activity"/>
    <property type="evidence" value="ECO:0007669"/>
    <property type="project" value="UniProtKB-KW"/>
</dbReference>